<keyword evidence="3" id="KW-1185">Reference proteome</keyword>
<dbReference type="AlphaFoldDB" id="A0A6G6GQB3"/>
<organism evidence="2 3">
    <name type="scientific">Rasiella rasia</name>
    <dbReference type="NCBI Taxonomy" id="2744027"/>
    <lineage>
        <taxon>Bacteria</taxon>
        <taxon>Pseudomonadati</taxon>
        <taxon>Bacteroidota</taxon>
        <taxon>Flavobacteriia</taxon>
        <taxon>Flavobacteriales</taxon>
        <taxon>Flavobacteriaceae</taxon>
        <taxon>Rasiella</taxon>
    </lineage>
</organism>
<dbReference type="PANTHER" id="PTHR12526:SF630">
    <property type="entry name" value="GLYCOSYLTRANSFERASE"/>
    <property type="match status" value="1"/>
</dbReference>
<dbReference type="InterPro" id="IPR001296">
    <property type="entry name" value="Glyco_trans_1"/>
</dbReference>
<keyword evidence="2" id="KW-0808">Transferase</keyword>
<dbReference type="EMBL" id="CP049057">
    <property type="protein sequence ID" value="QIE60623.1"/>
    <property type="molecule type" value="Genomic_DNA"/>
</dbReference>
<dbReference type="CDD" id="cd03801">
    <property type="entry name" value="GT4_PimA-like"/>
    <property type="match status" value="1"/>
</dbReference>
<gene>
    <name evidence="2" type="ORF">G5B37_13940</name>
</gene>
<proteinExistence type="predicted"/>
<evidence type="ECO:0000313" key="2">
    <source>
        <dbReference type="EMBL" id="QIE60623.1"/>
    </source>
</evidence>
<dbReference type="Gene3D" id="3.40.50.2000">
    <property type="entry name" value="Glycogen Phosphorylase B"/>
    <property type="match status" value="2"/>
</dbReference>
<dbReference type="Pfam" id="PF00534">
    <property type="entry name" value="Glycos_transf_1"/>
    <property type="match status" value="1"/>
</dbReference>
<name>A0A6G6GQB3_9FLAO</name>
<accession>A0A6G6GQB3</accession>
<reference evidence="2 3" key="1">
    <citation type="submission" date="2020-02" db="EMBL/GenBank/DDBJ databases">
        <title>Complete genome sequence of Flavobacteriaceae bacterium.</title>
        <authorList>
            <person name="Kim S.-J."/>
            <person name="Kim Y.-S."/>
            <person name="Kim K.-H."/>
        </authorList>
    </citation>
    <scope>NUCLEOTIDE SEQUENCE [LARGE SCALE GENOMIC DNA]</scope>
    <source>
        <strain evidence="2 3">RR4-40</strain>
    </source>
</reference>
<dbReference type="SUPFAM" id="SSF53756">
    <property type="entry name" value="UDP-Glycosyltransferase/glycogen phosphorylase"/>
    <property type="match status" value="1"/>
</dbReference>
<dbReference type="Proteomes" id="UP000505306">
    <property type="component" value="Chromosome"/>
</dbReference>
<feature type="domain" description="Glycosyl transferase family 1" evidence="1">
    <location>
        <begin position="214"/>
        <end position="357"/>
    </location>
</feature>
<dbReference type="KEGG" id="mgel:G5B37_13940"/>
<dbReference type="RefSeq" id="WP_164680634.1">
    <property type="nucleotide sequence ID" value="NZ_CP049057.1"/>
</dbReference>
<dbReference type="GO" id="GO:0016757">
    <property type="term" value="F:glycosyltransferase activity"/>
    <property type="evidence" value="ECO:0007669"/>
    <property type="project" value="InterPro"/>
</dbReference>
<dbReference type="PANTHER" id="PTHR12526">
    <property type="entry name" value="GLYCOSYLTRANSFERASE"/>
    <property type="match status" value="1"/>
</dbReference>
<sequence>MKKRLQIVIFDGSFKTTSFIKRLVTGLLENHNVSIIGFAENEPSPLKNVTYRALGSADKPLRLFTLSIQFALKALLSLGKPALFFKSLQLLASGKRKQLQQHNFDIAVAQIQPDIFHLQWPSLLPWCESLLLNPRTKVVLSQRGYQNNVRPFVTPENLSYLKNMYPKLDGFHSVSKSMSATGDSVFTATHKIDDVVYSGFNFSNLQFQEDYDTSTKLQLLSIGRPHWVKGYIYALQACQILKTKGILFHYTIVGAKGNEELVYRIHEYGLERYVTLADKIPQEEVYRLMRQQDVLLFPSIAEGLPNVVVEAMAIGLPVIATACGGVEELLDETTGVIIPTRDAKQLAAAVISFTKTSMTTINHRRLNARKHVELQHSEQQMVMGMEALYYKCLES</sequence>
<evidence type="ECO:0000313" key="3">
    <source>
        <dbReference type="Proteomes" id="UP000505306"/>
    </source>
</evidence>
<protein>
    <submittedName>
        <fullName evidence="2">Glycosyltransferase family 4 protein</fullName>
    </submittedName>
</protein>
<evidence type="ECO:0000259" key="1">
    <source>
        <dbReference type="Pfam" id="PF00534"/>
    </source>
</evidence>